<dbReference type="GO" id="GO:0000215">
    <property type="term" value="F:tRNA 2'-phosphotransferase activity"/>
    <property type="evidence" value="ECO:0007669"/>
    <property type="project" value="TreeGrafter"/>
</dbReference>
<evidence type="ECO:0000256" key="3">
    <source>
        <dbReference type="ARBA" id="ARBA00023027"/>
    </source>
</evidence>
<dbReference type="InterPro" id="IPR022928">
    <property type="entry name" value="RNA_2'-PTrans_KptA"/>
</dbReference>
<proteinExistence type="inferred from homology"/>
<dbReference type="EC" id="2.7.1.-" evidence="5"/>
<dbReference type="HAMAP" id="MF_00299">
    <property type="entry name" value="KptA"/>
    <property type="match status" value="1"/>
</dbReference>
<dbReference type="GO" id="GO:0006388">
    <property type="term" value="P:tRNA splicing, via endonucleolytic cleavage and ligation"/>
    <property type="evidence" value="ECO:0007669"/>
    <property type="project" value="UniProtKB-UniRule"/>
</dbReference>
<keyword evidence="3 5" id="KW-0520">NAD</keyword>
<organism evidence="6 7">
    <name type="scientific">Marilutibacter maris</name>
    <dbReference type="NCBI Taxonomy" id="1605891"/>
    <lineage>
        <taxon>Bacteria</taxon>
        <taxon>Pseudomonadati</taxon>
        <taxon>Pseudomonadota</taxon>
        <taxon>Gammaproteobacteria</taxon>
        <taxon>Lysobacterales</taxon>
        <taxon>Lysobacteraceae</taxon>
        <taxon>Marilutibacter</taxon>
    </lineage>
</organism>
<dbReference type="InterPro" id="IPR042080">
    <property type="entry name" value="RNA_2'-PTrans_N"/>
</dbReference>
<evidence type="ECO:0000256" key="5">
    <source>
        <dbReference type="HAMAP-Rule" id="MF_00299"/>
    </source>
</evidence>
<dbReference type="SUPFAM" id="SSF56399">
    <property type="entry name" value="ADP-ribosylation"/>
    <property type="match status" value="1"/>
</dbReference>
<dbReference type="Proteomes" id="UP000249447">
    <property type="component" value="Chromosome"/>
</dbReference>
<keyword evidence="2 5" id="KW-0808">Transferase</keyword>
<evidence type="ECO:0000256" key="2">
    <source>
        <dbReference type="ARBA" id="ARBA00022679"/>
    </source>
</evidence>
<dbReference type="EMBL" id="CP029843">
    <property type="protein sequence ID" value="AWV08624.1"/>
    <property type="molecule type" value="Genomic_DNA"/>
</dbReference>
<dbReference type="Gene3D" id="1.10.10.970">
    <property type="entry name" value="RNA 2'-phosphotransferase, Tpt1/KptA family, N-terminal domain"/>
    <property type="match status" value="1"/>
</dbReference>
<dbReference type="PANTHER" id="PTHR12684:SF2">
    <property type="entry name" value="TRNA 2'-PHOSPHOTRANSFERASE 1"/>
    <property type="match status" value="1"/>
</dbReference>
<keyword evidence="7" id="KW-1185">Reference proteome</keyword>
<evidence type="ECO:0000313" key="7">
    <source>
        <dbReference type="Proteomes" id="UP000249447"/>
    </source>
</evidence>
<dbReference type="NCBIfam" id="NF002014">
    <property type="entry name" value="PRK00819.1-4"/>
    <property type="match status" value="1"/>
</dbReference>
<gene>
    <name evidence="5" type="primary">kptA</name>
    <name evidence="6" type="ORF">C9I47_2955</name>
</gene>
<dbReference type="RefSeq" id="WP_111267647.1">
    <property type="nucleotide sequence ID" value="NZ_CP029843.1"/>
</dbReference>
<dbReference type="OrthoDB" id="4537997at2"/>
<dbReference type="InterPro" id="IPR042081">
    <property type="entry name" value="RNA_2'-PTrans_C"/>
</dbReference>
<reference evidence="6 7" key="1">
    <citation type="submission" date="2018-05" db="EMBL/GenBank/DDBJ databases">
        <title>The complete genome of Lysobacter maris HZ9B, a marine bacterium antagonistic against terrestrial plant pathogens.</title>
        <authorList>
            <person name="Zhang X.-Q."/>
        </authorList>
    </citation>
    <scope>NUCLEOTIDE SEQUENCE [LARGE SCALE GENOMIC DNA]</scope>
    <source>
        <strain evidence="6 7">HZ9B</strain>
    </source>
</reference>
<dbReference type="AlphaFoldDB" id="A0A2U9TCM8"/>
<comment type="function">
    <text evidence="4 5">Removes the 2'-phosphate from RNA via an intermediate in which the phosphate is ADP-ribosylated by NAD followed by a presumed transesterification to release the RNA and generate ADP-ribose 1''-2''-cyclic phosphate (APPR&gt;P). May function as an ADP-ribosylase.</text>
</comment>
<comment type="similarity">
    <text evidence="1 5">Belongs to the KptA/TPT1 family.</text>
</comment>
<accession>A0A2U9TCM8</accession>
<dbReference type="Pfam" id="PF01885">
    <property type="entry name" value="PTS_2-RNA"/>
    <property type="match status" value="1"/>
</dbReference>
<dbReference type="PANTHER" id="PTHR12684">
    <property type="entry name" value="PUTATIVE PHOSPHOTRANSFERASE"/>
    <property type="match status" value="1"/>
</dbReference>
<name>A0A2U9TCM8_9GAMM</name>
<dbReference type="KEGG" id="lmb:C9I47_2955"/>
<evidence type="ECO:0000256" key="4">
    <source>
        <dbReference type="ARBA" id="ARBA00025212"/>
    </source>
</evidence>
<dbReference type="InterPro" id="IPR002745">
    <property type="entry name" value="Ptrans_KptA/Tpt1"/>
</dbReference>
<protein>
    <recommendedName>
        <fullName evidence="5">Probable RNA 2'-phosphotransferase</fullName>
        <ecNumber evidence="5">2.7.1.-</ecNumber>
    </recommendedName>
</protein>
<dbReference type="Gene3D" id="3.20.170.30">
    <property type="match status" value="1"/>
</dbReference>
<dbReference type="GO" id="GO:0003950">
    <property type="term" value="F:NAD+ poly-ADP-ribosyltransferase activity"/>
    <property type="evidence" value="ECO:0007669"/>
    <property type="project" value="InterPro"/>
</dbReference>
<evidence type="ECO:0000313" key="6">
    <source>
        <dbReference type="EMBL" id="AWV08624.1"/>
    </source>
</evidence>
<sequence>MSDTLIRTSKFLSLILRHEPGKIGLQLDPQGWADIDELLRCMRPHHRIDRALLQRVVEGNNKQRFAISEDGRRIRANQGHSVAVDLALAPCEPPAQLFHGTATRFLDSIREQGLLRGARHHVHLSADRDTATAVGRRHGKVVVLSVDAGRMHAEGHRFHRADNGVWLTDTVPPGFLGNLPDDAEGAASGVD</sequence>
<evidence type="ECO:0000256" key="1">
    <source>
        <dbReference type="ARBA" id="ARBA00009836"/>
    </source>
</evidence>